<gene>
    <name evidence="2" type="ORF">GCM10022218_11970</name>
</gene>
<dbReference type="RefSeq" id="WP_346084878.1">
    <property type="nucleotide sequence ID" value="NZ_BAAAZK010000002.1"/>
</dbReference>
<dbReference type="GO" id="GO:0016740">
    <property type="term" value="F:transferase activity"/>
    <property type="evidence" value="ECO:0007669"/>
    <property type="project" value="UniProtKB-KW"/>
</dbReference>
<dbReference type="InterPro" id="IPR007345">
    <property type="entry name" value="Polysacch_pyruvyl_Trfase"/>
</dbReference>
<dbReference type="Pfam" id="PF04230">
    <property type="entry name" value="PS_pyruv_trans"/>
    <property type="match status" value="1"/>
</dbReference>
<accession>A0ABP7ZVQ9</accession>
<organism evidence="2 3">
    <name type="scientific">Sphingobacterium ginsenosidimutans</name>
    <dbReference type="NCBI Taxonomy" id="687845"/>
    <lineage>
        <taxon>Bacteria</taxon>
        <taxon>Pseudomonadati</taxon>
        <taxon>Bacteroidota</taxon>
        <taxon>Sphingobacteriia</taxon>
        <taxon>Sphingobacteriales</taxon>
        <taxon>Sphingobacteriaceae</taxon>
        <taxon>Sphingobacterium</taxon>
    </lineage>
</organism>
<keyword evidence="2" id="KW-0808">Transferase</keyword>
<sequence>MKKINLIYWSGENFGDALSPRLIEELTGLPTQYKSWEPSYAARLKSLVGKIVRLRFAELDTILWPQEKSIIAVGSVIRWGNSRSRVWGSGFMNSDEPFGGGKIHAVRGKLTSQKLLRMGYPKCEIFGDPALLLPLWIPAKKGKKHKLGLIPHWKEVEAFQDKLGHSFNIIDLRTHDVERIVHAICDCEYILSTSLHGLIVAHAYGIPALWIKEGYIDTDGFKFRDYFSSVDIPFYEGFENLEEIFASESAWMSLFEMNSDKANSRVDLKTLQRRLLKAFPLSLRRKYQNLIS</sequence>
<name>A0ABP7ZVQ9_9SPHI</name>
<reference evidence="3" key="1">
    <citation type="journal article" date="2019" name="Int. J. Syst. Evol. Microbiol.">
        <title>The Global Catalogue of Microorganisms (GCM) 10K type strain sequencing project: providing services to taxonomists for standard genome sequencing and annotation.</title>
        <authorList>
            <consortium name="The Broad Institute Genomics Platform"/>
            <consortium name="The Broad Institute Genome Sequencing Center for Infectious Disease"/>
            <person name="Wu L."/>
            <person name="Ma J."/>
        </authorList>
    </citation>
    <scope>NUCLEOTIDE SEQUENCE [LARGE SCALE GENOMIC DNA]</scope>
    <source>
        <strain evidence="3">JCM 16722</strain>
    </source>
</reference>
<keyword evidence="3" id="KW-1185">Reference proteome</keyword>
<dbReference type="EMBL" id="BAAAZK010000002">
    <property type="protein sequence ID" value="GAA4171626.1"/>
    <property type="molecule type" value="Genomic_DNA"/>
</dbReference>
<feature type="domain" description="Polysaccharide pyruvyl transferase" evidence="1">
    <location>
        <begin position="103"/>
        <end position="211"/>
    </location>
</feature>
<comment type="caution">
    <text evidence="2">The sequence shown here is derived from an EMBL/GenBank/DDBJ whole genome shotgun (WGS) entry which is preliminary data.</text>
</comment>
<protein>
    <submittedName>
        <fullName evidence="2">Polysaccharide pyruvyl transferase family protein</fullName>
    </submittedName>
</protein>
<proteinExistence type="predicted"/>
<evidence type="ECO:0000313" key="2">
    <source>
        <dbReference type="EMBL" id="GAA4171626.1"/>
    </source>
</evidence>
<evidence type="ECO:0000313" key="3">
    <source>
        <dbReference type="Proteomes" id="UP001500167"/>
    </source>
</evidence>
<evidence type="ECO:0000259" key="1">
    <source>
        <dbReference type="Pfam" id="PF04230"/>
    </source>
</evidence>
<dbReference type="Proteomes" id="UP001500167">
    <property type="component" value="Unassembled WGS sequence"/>
</dbReference>